<feature type="transmembrane region" description="Helical" evidence="5">
    <location>
        <begin position="201"/>
        <end position="221"/>
    </location>
</feature>
<feature type="transmembrane region" description="Helical" evidence="5">
    <location>
        <begin position="1219"/>
        <end position="1244"/>
    </location>
</feature>
<feature type="transmembrane region" description="Helical" evidence="5">
    <location>
        <begin position="267"/>
        <end position="294"/>
    </location>
</feature>
<dbReference type="InterPro" id="IPR057352">
    <property type="entry name" value="TPR_TmcB/C"/>
</dbReference>
<dbReference type="SUPFAM" id="SSF47188">
    <property type="entry name" value="Hemerythrin-like"/>
    <property type="match status" value="1"/>
</dbReference>
<evidence type="ECO:0000256" key="4">
    <source>
        <dbReference type="SAM" id="MobiDB-lite"/>
    </source>
</evidence>
<dbReference type="InterPro" id="IPR035938">
    <property type="entry name" value="Hemerythrin-like_sf"/>
</dbReference>
<keyword evidence="2" id="KW-0479">Metal-binding</keyword>
<feature type="region of interest" description="Disordered" evidence="4">
    <location>
        <begin position="527"/>
        <end position="594"/>
    </location>
</feature>
<protein>
    <recommendedName>
        <fullName evidence="6">TmcB/TmcC TPR repeats domain-containing protein</fullName>
    </recommendedName>
</protein>
<proteinExistence type="inferred from homology"/>
<dbReference type="Pfam" id="PF25474">
    <property type="entry name" value="TPR_TmcB"/>
    <property type="match status" value="1"/>
</dbReference>
<evidence type="ECO:0000313" key="7">
    <source>
        <dbReference type="EMBL" id="KAK2963386.1"/>
    </source>
</evidence>
<feature type="transmembrane region" description="Helical" evidence="5">
    <location>
        <begin position="233"/>
        <end position="255"/>
    </location>
</feature>
<evidence type="ECO:0000256" key="5">
    <source>
        <dbReference type="SAM" id="Phobius"/>
    </source>
</evidence>
<keyword evidence="3" id="KW-0408">Iron</keyword>
<keyword evidence="5" id="KW-0472">Membrane</keyword>
<organism evidence="7 8">
    <name type="scientific">Blattamonas nauphoetae</name>
    <dbReference type="NCBI Taxonomy" id="2049346"/>
    <lineage>
        <taxon>Eukaryota</taxon>
        <taxon>Metamonada</taxon>
        <taxon>Preaxostyla</taxon>
        <taxon>Oxymonadida</taxon>
        <taxon>Blattamonas</taxon>
    </lineage>
</organism>
<feature type="domain" description="TmcB/TmcC TPR repeats" evidence="6">
    <location>
        <begin position="422"/>
        <end position="526"/>
    </location>
</feature>
<evidence type="ECO:0000256" key="3">
    <source>
        <dbReference type="ARBA" id="ARBA00023004"/>
    </source>
</evidence>
<dbReference type="InterPro" id="IPR011990">
    <property type="entry name" value="TPR-like_helical_dom_sf"/>
</dbReference>
<dbReference type="InterPro" id="IPR012827">
    <property type="entry name" value="Hemerythrin_metal-bd"/>
</dbReference>
<dbReference type="PANTHER" id="PTHR31600">
    <property type="entry name" value="TINY MACROCYSTS PROTEIN B-RELATED"/>
    <property type="match status" value="1"/>
</dbReference>
<feature type="transmembrane region" description="Helical" evidence="5">
    <location>
        <begin position="625"/>
        <end position="644"/>
    </location>
</feature>
<feature type="transmembrane region" description="Helical" evidence="5">
    <location>
        <begin position="1459"/>
        <end position="1483"/>
    </location>
</feature>
<dbReference type="PANTHER" id="PTHR31600:SF2">
    <property type="entry name" value="GAMETE ENRICHED GENE 10 PROTEIN-RELATED"/>
    <property type="match status" value="1"/>
</dbReference>
<dbReference type="CDD" id="cd12107">
    <property type="entry name" value="Hemerythrin"/>
    <property type="match status" value="1"/>
</dbReference>
<gene>
    <name evidence="7" type="ORF">BLNAU_1428</name>
</gene>
<feature type="compositionally biased region" description="Polar residues" evidence="4">
    <location>
        <begin position="1107"/>
        <end position="1120"/>
    </location>
</feature>
<keyword evidence="5" id="KW-1133">Transmembrane helix</keyword>
<evidence type="ECO:0000313" key="8">
    <source>
        <dbReference type="Proteomes" id="UP001281761"/>
    </source>
</evidence>
<comment type="similarity">
    <text evidence="1">Belongs to the hemerythrin family.</text>
</comment>
<feature type="compositionally biased region" description="Basic and acidic residues" evidence="4">
    <location>
        <begin position="539"/>
        <end position="550"/>
    </location>
</feature>
<dbReference type="EMBL" id="JARBJD010000006">
    <property type="protein sequence ID" value="KAK2963386.1"/>
    <property type="molecule type" value="Genomic_DNA"/>
</dbReference>
<evidence type="ECO:0000259" key="6">
    <source>
        <dbReference type="Pfam" id="PF25474"/>
    </source>
</evidence>
<dbReference type="InterPro" id="IPR052994">
    <property type="entry name" value="Tiny_macrocysts_regulators"/>
</dbReference>
<feature type="region of interest" description="Disordered" evidence="4">
    <location>
        <begin position="911"/>
        <end position="977"/>
    </location>
</feature>
<dbReference type="Gene3D" id="1.25.40.10">
    <property type="entry name" value="Tetratricopeptide repeat domain"/>
    <property type="match status" value="1"/>
</dbReference>
<comment type="caution">
    <text evidence="7">The sequence shown here is derived from an EMBL/GenBank/DDBJ whole genome shotgun (WGS) entry which is preliminary data.</text>
</comment>
<feature type="compositionally biased region" description="Basic and acidic residues" evidence="4">
    <location>
        <begin position="1122"/>
        <end position="1167"/>
    </location>
</feature>
<dbReference type="Proteomes" id="UP001281761">
    <property type="component" value="Unassembled WGS sequence"/>
</dbReference>
<name>A0ABQ9YHZ6_9EUKA</name>
<dbReference type="Gene3D" id="1.20.120.50">
    <property type="entry name" value="Hemerythrin-like"/>
    <property type="match status" value="1"/>
</dbReference>
<feature type="transmembrane region" description="Helical" evidence="5">
    <location>
        <begin position="173"/>
        <end position="195"/>
    </location>
</feature>
<feature type="region of interest" description="Disordered" evidence="4">
    <location>
        <begin position="1106"/>
        <end position="1174"/>
    </location>
</feature>
<feature type="transmembrane region" description="Helical" evidence="5">
    <location>
        <begin position="137"/>
        <end position="161"/>
    </location>
</feature>
<feature type="compositionally biased region" description="Acidic residues" evidence="4">
    <location>
        <begin position="923"/>
        <end position="940"/>
    </location>
</feature>
<keyword evidence="8" id="KW-1185">Reference proteome</keyword>
<evidence type="ECO:0000256" key="2">
    <source>
        <dbReference type="ARBA" id="ARBA00022723"/>
    </source>
</evidence>
<feature type="transmembrane region" description="Helical" evidence="5">
    <location>
        <begin position="848"/>
        <end position="874"/>
    </location>
</feature>
<feature type="compositionally biased region" description="Basic and acidic residues" evidence="4">
    <location>
        <begin position="941"/>
        <end position="961"/>
    </location>
</feature>
<sequence length="1664" mass="188768">MRDENKSVSSVASSGPLLDLDQDQFKPRDITLFSLFYPLFKQEKHPRSAWERIRYCVVTLELLTLAFFHVNPKTRLQTTLSKAINFVDLSSLQFILAENLSIVSVAISQFDCQTSANGTLYFRGTQMECFGSKPIPASIGFTMSIIFLIVYFALLVVYNLLIYQYNPKYGGLFSIPSPGFQLAESVFIFGVVFAMRTLIDWPFWRFAITVGVSIFLILWILIRQPFYHVMGNFLAIARWTLFGCVRACLELGYLISGFVHGTKADTIKLVITIVCGVLGICGSIGLSFVFYHVLKKRRRQLWLLSDDGMPLADVDDPLHNNLPKIKNFGQVEVGVRFIQEKEYKSCDYLSYVDLIYTSALKQHKSVAILHFHYANFLTHFRKNHVKAQSVFRTARRSNPSWPLRFVLFCQSKEQSTLSGIGNEIANAQLQSEMGKAAEMHETAKNTLRHFFSNLTSPKPKLEIIPILLHMIVENEGKARKIYEGLLNTHPQSTQLLRDYASLLLDIFNDEDMADVILTRADQIEENWTGPVEAGSGTEGQRERGKLKDGEENGLGVDGMQKEGVFGDEDEEKHRSQASRKSNQKKEMEMKRKRKKKADTLITDISGHNVDNLIVTGARMCSQITLLHVLFVGAMIAGLVVYLQMSKHYSTDLSTLRSITRLAEYTGRTATYGLMFIVHELQYGFTYSVPADGKSAAVFEEDEVRAGLIEGGKYMTQMTQSIFDLTDFTEVWVSPDVELYEFTMHITTNPHKTGVPEIDDLPAQPMVKTQTRTNINLLSALTSLAQKSGEMGSCELVEKENTNRKSVTYPTFTSDAVFIVANSPQTIMNGLKRAIFAYSDETAQSANTMISVFLIIVLGMGALVASWLLLTYIIFTRRMMVTRKRALMDMLEVPKPKLQSVIRRLIEKEDTLDGTGSASVESSVSEDGDEGEDEVDEEGGDDENKSEWKKVEAKEEKKEHSRNTSSNSGHPINSIFLPEDMSKPLVNGLGEINPTHSQHLSTFSIPSDFRLLPSPTQPLSPFPFQSMDFEPLTPMLPGQTQQLSLLDSRRNSFPFVTQDVQIGLQPMSGGRFHSLPQVSNSLLTPPILSPHRGTNLSQAGPILGFTPRRSSLNLNMGSLMTNEMREREEQKRKKEEERRKRKEEEEKKQKAEEKARKEEESKKMKDEQTALLASGKASDSQKGFLRKVINDEKWEEKLTVDIDTLTITHSSLPSPLSKSMLACISLNMLLGLASILSLAVLAIVLVTRYKRTNYNITVSGMRTSILALVEFLNLRLLFPFANICPTDANITFDRSTNPVFKGYEHLTIDKDQIYALLAKSSNYFQQLHSATHYGESVYALTNDSYYDDFDMTRLSTEDNEKTLLRQNMCFMETSEQGTCADENRIFNIKFPQYGLASLIARMRLYVWLMATERLDDYSDHHPIPRYIASACRYDLRSGMNKLTNEILESSQRMILMSQTIITIVTAVCSLMILVSLLFTALKWLDMVMQNLIESQKLLSLLPTSRDEKEIQLLPSMMTMYRPLDEGRMRIIDAVLSVVESIDENEKKESLNQNLDFLMITTTQVFADEEADMEKRDYEAIDAHKRDHRLLRQRLTRLSDEINLNQVASTRVARRYLVRLFDSHFIDDDVAFGNSIPTREKVLVEQGSMVIYGDEENDVKELREIE</sequence>
<evidence type="ECO:0000256" key="1">
    <source>
        <dbReference type="ARBA" id="ARBA00010587"/>
    </source>
</evidence>
<keyword evidence="5" id="KW-0812">Transmembrane</keyword>
<accession>A0ABQ9YHZ6</accession>
<reference evidence="7 8" key="1">
    <citation type="journal article" date="2022" name="bioRxiv">
        <title>Genomics of Preaxostyla Flagellates Illuminates Evolutionary Transitions and the Path Towards Mitochondrial Loss.</title>
        <authorList>
            <person name="Novak L.V.F."/>
            <person name="Treitli S.C."/>
            <person name="Pyrih J."/>
            <person name="Halakuc P."/>
            <person name="Pipaliya S.V."/>
            <person name="Vacek V."/>
            <person name="Brzon O."/>
            <person name="Soukal P."/>
            <person name="Eme L."/>
            <person name="Dacks J.B."/>
            <person name="Karnkowska A."/>
            <person name="Elias M."/>
            <person name="Hampl V."/>
        </authorList>
    </citation>
    <scope>NUCLEOTIDE SEQUENCE [LARGE SCALE GENOMIC DNA]</scope>
    <source>
        <strain evidence="7">NAU3</strain>
        <tissue evidence="7">Gut</tissue>
    </source>
</reference>